<keyword evidence="3" id="KW-1185">Reference proteome</keyword>
<gene>
    <name evidence="2" type="ORF">ROA7450_01586</name>
</gene>
<dbReference type="RefSeq" id="WP_085805137.1">
    <property type="nucleotide sequence ID" value="NZ_FWFX01000004.1"/>
</dbReference>
<sequence>MEPLEDKHRILLTGSNGKLGELLQAAWRIRDTHGFDIITQSRGSDADIQWSPGQPMDGIPPCHSIISLWGRTSGSEQELQDNIKLAWASRALASHSGASQVFHISSAAIYGPGCNMPEGRTPNPMSAYGLAKLVMERQIALFRQEDPFAHVCLRLANVVGADSLAPAMLSERALHLDRFSDGKGPRRSYVAPGHLSQILVALTTCPPNDLPDALNVASSIPVCMDELASAADIPIIWRDAPETALQEVSLSTDLFASILPNFENAVTAKDMITDWQTCRAKL</sequence>
<dbReference type="AlphaFoldDB" id="A0A1X6YY12"/>
<dbReference type="Gene3D" id="3.40.50.720">
    <property type="entry name" value="NAD(P)-binding Rossmann-like Domain"/>
    <property type="match status" value="1"/>
</dbReference>
<organism evidence="2 3">
    <name type="scientific">Roseovarius albus</name>
    <dbReference type="NCBI Taxonomy" id="1247867"/>
    <lineage>
        <taxon>Bacteria</taxon>
        <taxon>Pseudomonadati</taxon>
        <taxon>Pseudomonadota</taxon>
        <taxon>Alphaproteobacteria</taxon>
        <taxon>Rhodobacterales</taxon>
        <taxon>Roseobacteraceae</taxon>
        <taxon>Roseovarius</taxon>
    </lineage>
</organism>
<proteinExistence type="predicted"/>
<dbReference type="OrthoDB" id="7687386at2"/>
<dbReference type="Pfam" id="PF01370">
    <property type="entry name" value="Epimerase"/>
    <property type="match status" value="1"/>
</dbReference>
<evidence type="ECO:0000313" key="3">
    <source>
        <dbReference type="Proteomes" id="UP000193061"/>
    </source>
</evidence>
<accession>A0A1X6YY12</accession>
<name>A0A1X6YY12_9RHOB</name>
<dbReference type="Proteomes" id="UP000193061">
    <property type="component" value="Unassembled WGS sequence"/>
</dbReference>
<dbReference type="EMBL" id="FWFX01000004">
    <property type="protein sequence ID" value="SLN34646.1"/>
    <property type="molecule type" value="Genomic_DNA"/>
</dbReference>
<protein>
    <submittedName>
        <fullName evidence="2">NAD dependent epimerase/dehydratase family protein</fullName>
    </submittedName>
</protein>
<feature type="domain" description="NAD-dependent epimerase/dehydratase" evidence="1">
    <location>
        <begin position="70"/>
        <end position="162"/>
    </location>
</feature>
<evidence type="ECO:0000313" key="2">
    <source>
        <dbReference type="EMBL" id="SLN34646.1"/>
    </source>
</evidence>
<reference evidence="2 3" key="1">
    <citation type="submission" date="2017-03" db="EMBL/GenBank/DDBJ databases">
        <authorList>
            <person name="Afonso C.L."/>
            <person name="Miller P.J."/>
            <person name="Scott M.A."/>
            <person name="Spackman E."/>
            <person name="Goraichik I."/>
            <person name="Dimitrov K.M."/>
            <person name="Suarez D.L."/>
            <person name="Swayne D.E."/>
        </authorList>
    </citation>
    <scope>NUCLEOTIDE SEQUENCE [LARGE SCALE GENOMIC DNA]</scope>
    <source>
        <strain evidence="2 3">CECT 7450</strain>
    </source>
</reference>
<dbReference type="InterPro" id="IPR001509">
    <property type="entry name" value="Epimerase_deHydtase"/>
</dbReference>
<dbReference type="SUPFAM" id="SSF51735">
    <property type="entry name" value="NAD(P)-binding Rossmann-fold domains"/>
    <property type="match status" value="1"/>
</dbReference>
<dbReference type="InterPro" id="IPR036291">
    <property type="entry name" value="NAD(P)-bd_dom_sf"/>
</dbReference>
<evidence type="ECO:0000259" key="1">
    <source>
        <dbReference type="Pfam" id="PF01370"/>
    </source>
</evidence>